<comment type="caution">
    <text evidence="4">The sequence shown here is derived from an EMBL/GenBank/DDBJ whole genome shotgun (WGS) entry which is preliminary data.</text>
</comment>
<dbReference type="InterPro" id="IPR057253">
    <property type="entry name" value="CoiA-like_N"/>
</dbReference>
<dbReference type="AlphaFoldDB" id="A0A0M0GIW1"/>
<reference evidence="5" key="1">
    <citation type="submission" date="2015-07" db="EMBL/GenBank/DDBJ databases">
        <title>Fjat-10036 dsm4.</title>
        <authorList>
            <person name="Liu B."/>
            <person name="Wang J."/>
            <person name="Zhu Y."/>
            <person name="Liu G."/>
            <person name="Chen Q."/>
            <person name="Chen Z."/>
            <person name="Lan J."/>
            <person name="Che J."/>
            <person name="Ge C."/>
            <person name="Shi H."/>
            <person name="Pan Z."/>
            <person name="Liu X."/>
        </authorList>
    </citation>
    <scope>NUCLEOTIDE SEQUENCE [LARGE SCALE GENOMIC DNA]</scope>
    <source>
        <strain evidence="5">DSM 4</strain>
    </source>
</reference>
<dbReference type="STRING" id="1459.AF332_23110"/>
<dbReference type="InterPro" id="IPR010330">
    <property type="entry name" value="CoiA_nuc"/>
</dbReference>
<accession>A0A0M0GIW1</accession>
<sequence length="404" mass="46775">MLAASTEKGDRIILLGSHSKQALKQYRERHIFYCPECKEEVIMKIGNKRIPHFSHKKGSECPESYESETEYHIKGKLLLYQWLKTKGLNPILEPFFPEISQRPDIGVHYKGVNYALEYQCSVISEEVFKKRSEAYLQSGIIPIWILAGKNIKRIGQTKIALSGFQYLFLRQTASGNWVIPSFCPVTKSFINVHQIQPLTVRNAYAHYDVKTFFHADVNVLFDPYLENYINIREWKNEIRKIKNFLAQNSGAYKDNFLQYLYSSSLAPAFLPPEIGLPVRHSPFIETAPLQWQSYLYLDVISREGLFSLTRIIAAFRRRVKNNDIKIRSIPLIPIGSEDLAIKEYLDLLINLNIVKKAGDGLFKRTALHGERDNYSSLLQREDDFYRGITKSILQGNKKDLFNIK</sequence>
<dbReference type="Pfam" id="PF25164">
    <property type="entry name" value="CoiA_N"/>
    <property type="match status" value="1"/>
</dbReference>
<feature type="domain" description="Competence protein CoiA C-terminal" evidence="3">
    <location>
        <begin position="234"/>
        <end position="360"/>
    </location>
</feature>
<dbReference type="EMBL" id="LGUF01000007">
    <property type="protein sequence ID" value="KON89417.1"/>
    <property type="molecule type" value="Genomic_DNA"/>
</dbReference>
<evidence type="ECO:0000259" key="3">
    <source>
        <dbReference type="Pfam" id="PF25166"/>
    </source>
</evidence>
<evidence type="ECO:0000313" key="5">
    <source>
        <dbReference type="Proteomes" id="UP000037109"/>
    </source>
</evidence>
<gene>
    <name evidence="4" type="ORF">AF332_23110</name>
</gene>
<evidence type="ECO:0000313" key="4">
    <source>
        <dbReference type="EMBL" id="KON89417.1"/>
    </source>
</evidence>
<dbReference type="Pfam" id="PF06054">
    <property type="entry name" value="CoiA_nuc"/>
    <property type="match status" value="1"/>
</dbReference>
<keyword evidence="5" id="KW-1185">Reference proteome</keyword>
<name>A0A0M0GIW1_SPOGL</name>
<feature type="domain" description="Competence protein CoiA nuclease-like" evidence="1">
    <location>
        <begin position="68"/>
        <end position="222"/>
    </location>
</feature>
<dbReference type="PIRSF" id="PIRSF007487">
    <property type="entry name" value="Competence-induced_CoiA_bac"/>
    <property type="match status" value="1"/>
</dbReference>
<proteinExistence type="predicted"/>
<organism evidence="4 5">
    <name type="scientific">Sporosarcina globispora</name>
    <name type="common">Bacillus globisporus</name>
    <dbReference type="NCBI Taxonomy" id="1459"/>
    <lineage>
        <taxon>Bacteria</taxon>
        <taxon>Bacillati</taxon>
        <taxon>Bacillota</taxon>
        <taxon>Bacilli</taxon>
        <taxon>Bacillales</taxon>
        <taxon>Caryophanaceae</taxon>
        <taxon>Sporosarcina</taxon>
    </lineage>
</organism>
<evidence type="ECO:0000259" key="2">
    <source>
        <dbReference type="Pfam" id="PF25164"/>
    </source>
</evidence>
<dbReference type="RefSeq" id="WP_053436784.1">
    <property type="nucleotide sequence ID" value="NZ_LGUF01000007.1"/>
</dbReference>
<evidence type="ECO:0000259" key="1">
    <source>
        <dbReference type="Pfam" id="PF06054"/>
    </source>
</evidence>
<dbReference type="InterPro" id="IPR057252">
    <property type="entry name" value="CoiA_C"/>
</dbReference>
<dbReference type="OrthoDB" id="3784230at2"/>
<dbReference type="PATRIC" id="fig|1459.3.peg.5098"/>
<protein>
    <recommendedName>
        <fullName evidence="6">Competence protein CoiA</fullName>
    </recommendedName>
</protein>
<dbReference type="Pfam" id="PF25166">
    <property type="entry name" value="CoiA_C"/>
    <property type="match status" value="1"/>
</dbReference>
<dbReference type="InterPro" id="IPR021176">
    <property type="entry name" value="Competence-induced_CoiA"/>
</dbReference>
<dbReference type="Proteomes" id="UP000037109">
    <property type="component" value="Unassembled WGS sequence"/>
</dbReference>
<feature type="domain" description="Competence protein CoiA-like N-terminal" evidence="2">
    <location>
        <begin position="17"/>
        <end position="62"/>
    </location>
</feature>
<evidence type="ECO:0008006" key="6">
    <source>
        <dbReference type="Google" id="ProtNLM"/>
    </source>
</evidence>